<keyword evidence="3 6" id="KW-0815">Transposition</keyword>
<keyword evidence="5 6" id="KW-0233">DNA recombination</keyword>
<proteinExistence type="inferred from homology"/>
<evidence type="ECO:0000256" key="4">
    <source>
        <dbReference type="ARBA" id="ARBA00023125"/>
    </source>
</evidence>
<comment type="function">
    <text evidence="1 6">Required for the transposition of the insertion element.</text>
</comment>
<name>A0ABZ2YG43_9BACT</name>
<dbReference type="InterPro" id="IPR001207">
    <property type="entry name" value="Transposase_mutator"/>
</dbReference>
<evidence type="ECO:0000313" key="7">
    <source>
        <dbReference type="EMBL" id="WZL77106.1"/>
    </source>
</evidence>
<keyword evidence="4 6" id="KW-0238">DNA-binding</keyword>
<evidence type="ECO:0000256" key="5">
    <source>
        <dbReference type="ARBA" id="ARBA00023172"/>
    </source>
</evidence>
<dbReference type="PANTHER" id="PTHR33217:SF7">
    <property type="entry name" value="TRANSPOSASE FOR INSERTION SEQUENCE ELEMENT IS1081"/>
    <property type="match status" value="1"/>
</dbReference>
<dbReference type="Pfam" id="PF00872">
    <property type="entry name" value="Transposase_mut"/>
    <property type="match status" value="1"/>
</dbReference>
<dbReference type="RefSeq" id="WP_369019272.1">
    <property type="nucleotide sequence ID" value="NZ_CP121689.1"/>
</dbReference>
<keyword evidence="6" id="KW-0814">Transposable element</keyword>
<comment type="similarity">
    <text evidence="2 6">Belongs to the transposase mutator family.</text>
</comment>
<evidence type="ECO:0000313" key="8">
    <source>
        <dbReference type="Proteomes" id="UP001461341"/>
    </source>
</evidence>
<organism evidence="7 8">
    <name type="scientific">Thermatribacter velox</name>
    <dbReference type="NCBI Taxonomy" id="3039681"/>
    <lineage>
        <taxon>Bacteria</taxon>
        <taxon>Pseudomonadati</taxon>
        <taxon>Atribacterota</taxon>
        <taxon>Atribacteria</taxon>
        <taxon>Atribacterales</taxon>
        <taxon>Thermatribacteraceae</taxon>
        <taxon>Thermatribacter</taxon>
    </lineage>
</organism>
<evidence type="ECO:0000256" key="3">
    <source>
        <dbReference type="ARBA" id="ARBA00022578"/>
    </source>
</evidence>
<evidence type="ECO:0000256" key="6">
    <source>
        <dbReference type="RuleBase" id="RU365089"/>
    </source>
</evidence>
<dbReference type="Proteomes" id="UP001461341">
    <property type="component" value="Chromosome"/>
</dbReference>
<protein>
    <recommendedName>
        <fullName evidence="6">Mutator family transposase</fullName>
    </recommendedName>
</protein>
<evidence type="ECO:0000256" key="2">
    <source>
        <dbReference type="ARBA" id="ARBA00010961"/>
    </source>
</evidence>
<dbReference type="PANTHER" id="PTHR33217">
    <property type="entry name" value="TRANSPOSASE FOR INSERTION SEQUENCE ELEMENT IS1081"/>
    <property type="match status" value="1"/>
</dbReference>
<dbReference type="EMBL" id="CP121689">
    <property type="protein sequence ID" value="WZL77106.1"/>
    <property type="molecule type" value="Genomic_DNA"/>
</dbReference>
<gene>
    <name evidence="7" type="ORF">QBE54_05175</name>
</gene>
<sequence length="222" mass="25695">MRGPEGEIPLFTRYECKFWKLAEQLLFSFARGMSLRSLQVWLEGLGLGTGCASTLGKVMEEKVQELRVRQRKPLHSRAYRALVLDGTWFKERKQKKKEVLLVALGVRLDGSFEVLDWSVAPSESSSSWEKLLNRIYQRGLQEVELVVADEAWGIWEALDTVYPEAKREVRLWILGEIWRECFRGKVTQKEEASERVTGRFLKRRVSRKHQGSWNFSATGGSE</sequence>
<reference evidence="7 8" key="1">
    <citation type="submission" date="2023-03" db="EMBL/GenBank/DDBJ databases">
        <title>Novel Species.</title>
        <authorList>
            <person name="Ma S."/>
        </authorList>
    </citation>
    <scope>NUCLEOTIDE SEQUENCE [LARGE SCALE GENOMIC DNA]</scope>
    <source>
        <strain evidence="7 8">B11</strain>
    </source>
</reference>
<accession>A0ABZ2YG43</accession>
<evidence type="ECO:0000256" key="1">
    <source>
        <dbReference type="ARBA" id="ARBA00002190"/>
    </source>
</evidence>
<keyword evidence="8" id="KW-1185">Reference proteome</keyword>